<accession>A0A0F9VKA9</accession>
<name>A0A0F9VKA9_9ZZZZ</name>
<evidence type="ECO:0000313" key="1">
    <source>
        <dbReference type="EMBL" id="KKN73936.1"/>
    </source>
</evidence>
<dbReference type="AlphaFoldDB" id="A0A0F9VKA9"/>
<comment type="caution">
    <text evidence="1">The sequence shown here is derived from an EMBL/GenBank/DDBJ whole genome shotgun (WGS) entry which is preliminary data.</text>
</comment>
<proteinExistence type="predicted"/>
<evidence type="ECO:0008006" key="2">
    <source>
        <dbReference type="Google" id="ProtNLM"/>
    </source>
</evidence>
<gene>
    <name evidence="1" type="ORF">LCGC14_0395010</name>
</gene>
<organism evidence="1">
    <name type="scientific">marine sediment metagenome</name>
    <dbReference type="NCBI Taxonomy" id="412755"/>
    <lineage>
        <taxon>unclassified sequences</taxon>
        <taxon>metagenomes</taxon>
        <taxon>ecological metagenomes</taxon>
    </lineage>
</organism>
<sequence>MDELTKLLPREDLSPEQEKKVLAEILAECQADTKFMARLLYPHEFYAPMTDLHDELFDFLDHCPAKRKVISAPRGLTKTTVGKLLIKKAILFQLKHFIGYLTNSGDIAQVTTEGIKSDLVSNTLVRKIFGPVEFQRAGFGDQGNDKGEEKWTQKSWIAYGETMMLPRGVTQQVNGLLWGHIRPDLWIVDDLDDRQEVRNEVQRKKLREWFYGVLMYTFSQYENFQDGEILFFDTVKHEDALIVHLFDDPDWEHLALPVCTDDYKTRAPDFRSQERLDAEIKGHQNRRTMDVFAREMQCIASSPESGNFRADMFIYYSENDKDFVENVRKRLINILIWDPAKTKNPANDQTGLVVWGVDLEYNKFYVRYANGLHLTLNEQHDQVFKLAETFNIQALGIEVTSLEEHILYPFKNECIRRKKAPLVQKIIELKARLGKGELTGQEGGKEGRIRGLISFYEQGLVIHERNASGPLVGQLLGSRLRDVADAAAYLPQMLEKGVKYMMPMDAQGDTPWEIEDEYKALKNEPPMKRQVFA</sequence>
<dbReference type="EMBL" id="LAZR01000334">
    <property type="protein sequence ID" value="KKN73936.1"/>
    <property type="molecule type" value="Genomic_DNA"/>
</dbReference>
<protein>
    <recommendedName>
        <fullName evidence="2">Terminase large subunit gp17-like C-terminal domain-containing protein</fullName>
    </recommendedName>
</protein>
<reference evidence="1" key="1">
    <citation type="journal article" date="2015" name="Nature">
        <title>Complex archaea that bridge the gap between prokaryotes and eukaryotes.</title>
        <authorList>
            <person name="Spang A."/>
            <person name="Saw J.H."/>
            <person name="Jorgensen S.L."/>
            <person name="Zaremba-Niedzwiedzka K."/>
            <person name="Martijn J."/>
            <person name="Lind A.E."/>
            <person name="van Eijk R."/>
            <person name="Schleper C."/>
            <person name="Guy L."/>
            <person name="Ettema T.J."/>
        </authorList>
    </citation>
    <scope>NUCLEOTIDE SEQUENCE</scope>
</reference>